<keyword evidence="1" id="KW-0732">Signal</keyword>
<keyword evidence="3" id="KW-1185">Reference proteome</keyword>
<accession>A0A917LLH5</accession>
<evidence type="ECO:0000313" key="2">
    <source>
        <dbReference type="EMBL" id="GGG39776.1"/>
    </source>
</evidence>
<organism evidence="2 3">
    <name type="scientific">Bizionia arctica</name>
    <dbReference type="NCBI Taxonomy" id="1495645"/>
    <lineage>
        <taxon>Bacteria</taxon>
        <taxon>Pseudomonadati</taxon>
        <taxon>Bacteroidota</taxon>
        <taxon>Flavobacteriia</taxon>
        <taxon>Flavobacteriales</taxon>
        <taxon>Flavobacteriaceae</taxon>
        <taxon>Bizionia</taxon>
    </lineage>
</organism>
<dbReference type="EMBL" id="BMFQ01000001">
    <property type="protein sequence ID" value="GGG39776.1"/>
    <property type="molecule type" value="Genomic_DNA"/>
</dbReference>
<reference evidence="2" key="2">
    <citation type="submission" date="2020-09" db="EMBL/GenBank/DDBJ databases">
        <authorList>
            <person name="Sun Q."/>
            <person name="Zhou Y."/>
        </authorList>
    </citation>
    <scope>NUCLEOTIDE SEQUENCE</scope>
    <source>
        <strain evidence="2">CGMCC 1.12751</strain>
    </source>
</reference>
<evidence type="ECO:0000313" key="3">
    <source>
        <dbReference type="Proteomes" id="UP000625976"/>
    </source>
</evidence>
<evidence type="ECO:0000256" key="1">
    <source>
        <dbReference type="SAM" id="SignalP"/>
    </source>
</evidence>
<name>A0A917LLH5_9FLAO</name>
<proteinExistence type="predicted"/>
<reference evidence="2" key="1">
    <citation type="journal article" date="2014" name="Int. J. Syst. Evol. Microbiol.">
        <title>Complete genome sequence of Corynebacterium casei LMG S-19264T (=DSM 44701T), isolated from a smear-ripened cheese.</title>
        <authorList>
            <consortium name="US DOE Joint Genome Institute (JGI-PGF)"/>
            <person name="Walter F."/>
            <person name="Albersmeier A."/>
            <person name="Kalinowski J."/>
            <person name="Ruckert C."/>
        </authorList>
    </citation>
    <scope>NUCLEOTIDE SEQUENCE</scope>
    <source>
        <strain evidence="2">CGMCC 1.12751</strain>
    </source>
</reference>
<feature type="chain" id="PRO_5037414197" evidence="1">
    <location>
        <begin position="24"/>
        <end position="62"/>
    </location>
</feature>
<protein>
    <submittedName>
        <fullName evidence="2">Uncharacterized protein</fullName>
    </submittedName>
</protein>
<sequence length="62" mass="6932">MKSLTITLLVVLFCVTVSGVNLQDPVITKPTKEKNISSVDNFKYNFEVNRHVKKGVKVPEQG</sequence>
<feature type="signal peptide" evidence="1">
    <location>
        <begin position="1"/>
        <end position="23"/>
    </location>
</feature>
<comment type="caution">
    <text evidence="2">The sequence shown here is derived from an EMBL/GenBank/DDBJ whole genome shotgun (WGS) entry which is preliminary data.</text>
</comment>
<dbReference type="Proteomes" id="UP000625976">
    <property type="component" value="Unassembled WGS sequence"/>
</dbReference>
<dbReference type="RefSeq" id="WP_188462313.1">
    <property type="nucleotide sequence ID" value="NZ_BMFQ01000001.1"/>
</dbReference>
<gene>
    <name evidence="2" type="ORF">GCM10010976_09290</name>
</gene>
<dbReference type="AlphaFoldDB" id="A0A917LLH5"/>